<dbReference type="GO" id="GO:0016757">
    <property type="term" value="F:glycosyltransferase activity"/>
    <property type="evidence" value="ECO:0007669"/>
    <property type="project" value="UniProtKB-KW"/>
</dbReference>
<evidence type="ECO:0000256" key="3">
    <source>
        <dbReference type="ARBA" id="ARBA00022679"/>
    </source>
</evidence>
<evidence type="ECO:0000256" key="2">
    <source>
        <dbReference type="ARBA" id="ARBA00022676"/>
    </source>
</evidence>
<protein>
    <recommendedName>
        <fullName evidence="4">Glycosyl transferase family 1 domain-containing protein</fullName>
    </recommendedName>
</protein>
<reference evidence="6" key="1">
    <citation type="submission" date="2018-01" db="EMBL/GenBank/DDBJ databases">
        <title>Complete genome of Tamlana sp. UJ94.</title>
        <authorList>
            <person name="Jung J."/>
            <person name="Chung D."/>
            <person name="Bae S.S."/>
            <person name="Baek K."/>
        </authorList>
    </citation>
    <scope>NUCLEOTIDE SEQUENCE [LARGE SCALE GENOMIC DNA]</scope>
    <source>
        <strain evidence="6">UJ94</strain>
    </source>
</reference>
<feature type="domain" description="Glycosyl transferase family 1" evidence="4">
    <location>
        <begin position="178"/>
        <end position="341"/>
    </location>
</feature>
<dbReference type="AlphaFoldDB" id="A0A2I7SE27"/>
<evidence type="ECO:0000313" key="5">
    <source>
        <dbReference type="EMBL" id="AUS04138.1"/>
    </source>
</evidence>
<evidence type="ECO:0000256" key="1">
    <source>
        <dbReference type="ARBA" id="ARBA00009481"/>
    </source>
</evidence>
<proteinExistence type="inferred from homology"/>
<dbReference type="PANTHER" id="PTHR12526:SF640">
    <property type="entry name" value="COLANIC ACID BIOSYNTHESIS GLYCOSYLTRANSFERASE WCAL-RELATED"/>
    <property type="match status" value="1"/>
</dbReference>
<dbReference type="EMBL" id="CP025938">
    <property type="protein sequence ID" value="AUS04138.1"/>
    <property type="molecule type" value="Genomic_DNA"/>
</dbReference>
<evidence type="ECO:0000313" key="6">
    <source>
        <dbReference type="Proteomes" id="UP000236592"/>
    </source>
</evidence>
<dbReference type="PANTHER" id="PTHR12526">
    <property type="entry name" value="GLYCOSYLTRANSFERASE"/>
    <property type="match status" value="1"/>
</dbReference>
<dbReference type="Pfam" id="PF00534">
    <property type="entry name" value="Glycos_transf_1"/>
    <property type="match status" value="1"/>
</dbReference>
<evidence type="ECO:0000259" key="4">
    <source>
        <dbReference type="Pfam" id="PF00534"/>
    </source>
</evidence>
<dbReference type="InterPro" id="IPR001296">
    <property type="entry name" value="Glyco_trans_1"/>
</dbReference>
<sequence>MNIAIFSPNQNRYSETFIQAHKKGLSGRVFYYYGRGLQIHLEDSKSLMPASLFKLLLVFTKVFRKGTKYLWTQNVLYSLKRNKIDSVLVEYGTHAYHLLPVLQASKIPFVVHFHGYDASVNSVIKSCDSYKKVFELSRNVVAVSTVMCNRLLELGCPKEKLIYNVYGPQIMFENVTPNFNKKQFLAVGRFTDKKAPYYTILAFKGVLGAHPDAKLVIGGNGELFNACANLIKHFKLEKNIRLLGVIKPEEYISLLEESLGFVQHSITTLRGDMEGTPLAVLEASVAGLPVISTFHAGIPDVIIHEKTGLLSEEHDVDAMRLNMLALLNDVSLANRLGAAGKINILENFNLKKHLSKLDGILKTH</sequence>
<name>A0A2I7SE27_9FLAO</name>
<keyword evidence="6" id="KW-1185">Reference proteome</keyword>
<comment type="similarity">
    <text evidence="1">Belongs to the glycosyltransferase group 1 family. Glycosyltransferase 4 subfamily.</text>
</comment>
<dbReference type="Proteomes" id="UP000236592">
    <property type="component" value="Chromosome"/>
</dbReference>
<dbReference type="SUPFAM" id="SSF53756">
    <property type="entry name" value="UDP-Glycosyltransferase/glycogen phosphorylase"/>
    <property type="match status" value="1"/>
</dbReference>
<keyword evidence="3" id="KW-0808">Transferase</keyword>
<dbReference type="Gene3D" id="3.40.50.2000">
    <property type="entry name" value="Glycogen Phosphorylase B"/>
    <property type="match status" value="2"/>
</dbReference>
<dbReference type="KEGG" id="taj:C1A40_00980"/>
<accession>A0A2I7SE27</accession>
<gene>
    <name evidence="5" type="ORF">C1A40_00980</name>
</gene>
<organism evidence="5 6">
    <name type="scientific">Pseudotamlana carrageenivorans</name>
    <dbReference type="NCBI Taxonomy" id="2069432"/>
    <lineage>
        <taxon>Bacteria</taxon>
        <taxon>Pseudomonadati</taxon>
        <taxon>Bacteroidota</taxon>
        <taxon>Flavobacteriia</taxon>
        <taxon>Flavobacteriales</taxon>
        <taxon>Flavobacteriaceae</taxon>
        <taxon>Pseudotamlana</taxon>
    </lineage>
</organism>
<keyword evidence="2" id="KW-0328">Glycosyltransferase</keyword>